<name>A0A5F1YF06_9LEPT</name>
<dbReference type="SUPFAM" id="SSF48403">
    <property type="entry name" value="Ankyrin repeat"/>
    <property type="match status" value="1"/>
</dbReference>
<dbReference type="Pfam" id="PF12796">
    <property type="entry name" value="Ank_2"/>
    <property type="match status" value="1"/>
</dbReference>
<keyword evidence="3" id="KW-1185">Reference proteome</keyword>
<proteinExistence type="predicted"/>
<dbReference type="PROSITE" id="PS50297">
    <property type="entry name" value="ANK_REP_REGION"/>
    <property type="match status" value="1"/>
</dbReference>
<evidence type="ECO:0000313" key="2">
    <source>
        <dbReference type="EMBL" id="TGK38396.1"/>
    </source>
</evidence>
<dbReference type="AlphaFoldDB" id="A0A5F1YF06"/>
<evidence type="ECO:0000313" key="3">
    <source>
        <dbReference type="Proteomes" id="UP000298277"/>
    </source>
</evidence>
<dbReference type="InterPro" id="IPR002110">
    <property type="entry name" value="Ankyrin_rpt"/>
</dbReference>
<dbReference type="Proteomes" id="UP000298277">
    <property type="component" value="Unassembled WGS sequence"/>
</dbReference>
<protein>
    <submittedName>
        <fullName evidence="2">Ankyrin repeat domain-containing protein</fullName>
    </submittedName>
</protein>
<dbReference type="SMART" id="SM00248">
    <property type="entry name" value="ANK"/>
    <property type="match status" value="2"/>
</dbReference>
<sequence>MSNPLTVFIRNGDVLSIRNYLESGGSFENVTVVDPKGFGRTPLELAAIVEAGGSGSPEVTKLIFEKSNEESKTSALYAFASEDYNINFTKILLKTGVEPDGAIKNRTALQLAVGNGNPKTVYELLRYGADPAKTGQYGSAIEIAEGNSNELYSKMLKSAIEGKVKSPYDFVDLESVKAKLKTWADSIRVFAEQHKDQKFYVFGIDAGELVANSEEAFQKTLSNYLSKYGDRYKDEEKVRGLKYNAGDFSFRIPIVQSDDIKSELDFSFLNPQEDESRIEKELLRDGLIHNRGWIFKELKITEDFKISAFGHIY</sequence>
<dbReference type="EMBL" id="RQFA01000010">
    <property type="protein sequence ID" value="TGK38396.1"/>
    <property type="molecule type" value="Genomic_DNA"/>
</dbReference>
<dbReference type="RefSeq" id="WP_135591794.1">
    <property type="nucleotide sequence ID" value="NZ_RQEZ01000003.1"/>
</dbReference>
<dbReference type="InterPro" id="IPR036770">
    <property type="entry name" value="Ankyrin_rpt-contain_sf"/>
</dbReference>
<gene>
    <name evidence="2" type="ORF">EHQ17_01760</name>
</gene>
<accession>A0A5F1YF06</accession>
<dbReference type="PROSITE" id="PS50088">
    <property type="entry name" value="ANK_REPEAT"/>
    <property type="match status" value="1"/>
</dbReference>
<reference evidence="2" key="1">
    <citation type="journal article" date="2019" name="PLoS Negl. Trop. Dis.">
        <title>Revisiting the worldwide diversity of Leptospira species in the environment.</title>
        <authorList>
            <person name="Vincent A.T."/>
            <person name="Schiettekatte O."/>
            <person name="Bourhy P."/>
            <person name="Veyrier F.J."/>
            <person name="Picardeau M."/>
        </authorList>
    </citation>
    <scope>NUCLEOTIDE SEQUENCE [LARGE SCALE GENOMIC DNA]</scope>
    <source>
        <strain evidence="2">201800299</strain>
    </source>
</reference>
<comment type="caution">
    <text evidence="2">The sequence shown here is derived from an EMBL/GenBank/DDBJ whole genome shotgun (WGS) entry which is preliminary data.</text>
</comment>
<organism evidence="2 3">
    <name type="scientific">Leptospira gomenensis</name>
    <dbReference type="NCBI Taxonomy" id="2484974"/>
    <lineage>
        <taxon>Bacteria</taxon>
        <taxon>Pseudomonadati</taxon>
        <taxon>Spirochaetota</taxon>
        <taxon>Spirochaetia</taxon>
        <taxon>Leptospirales</taxon>
        <taxon>Leptospiraceae</taxon>
        <taxon>Leptospira</taxon>
    </lineage>
</organism>
<dbReference type="Gene3D" id="1.25.40.20">
    <property type="entry name" value="Ankyrin repeat-containing domain"/>
    <property type="match status" value="1"/>
</dbReference>
<evidence type="ECO:0000256" key="1">
    <source>
        <dbReference type="PROSITE-ProRule" id="PRU00023"/>
    </source>
</evidence>
<feature type="repeat" description="ANK" evidence="1">
    <location>
        <begin position="104"/>
        <end position="136"/>
    </location>
</feature>
<keyword evidence="1" id="KW-0040">ANK repeat</keyword>
<dbReference type="OrthoDB" id="344191at2"/>